<accession>Q1N3I6</accession>
<reference evidence="1 2" key="1">
    <citation type="submission" date="2006-03" db="EMBL/GenBank/DDBJ databases">
        <authorList>
            <person name="Pinhassi J."/>
            <person name="Pedros-Alio C."/>
            <person name="Ferriera S."/>
            <person name="Johnson J."/>
            <person name="Kravitz S."/>
            <person name="Halpern A."/>
            <person name="Remington K."/>
            <person name="Beeson K."/>
            <person name="Tran B."/>
            <person name="Rogers Y.-H."/>
            <person name="Friedman R."/>
            <person name="Venter J.C."/>
        </authorList>
    </citation>
    <scope>NUCLEOTIDE SEQUENCE [LARGE SCALE GENOMIC DNA]</scope>
    <source>
        <strain evidence="1 2">RED65</strain>
    </source>
</reference>
<proteinExistence type="predicted"/>
<evidence type="ECO:0000313" key="2">
    <source>
        <dbReference type="Proteomes" id="UP000004263"/>
    </source>
</evidence>
<comment type="caution">
    <text evidence="1">The sequence shown here is derived from an EMBL/GenBank/DDBJ whole genome shotgun (WGS) entry which is preliminary data.</text>
</comment>
<dbReference type="STRING" id="207949.RED65_12484"/>
<dbReference type="HOGENOM" id="CLU_3428106_0_0_6"/>
<dbReference type="Proteomes" id="UP000004263">
    <property type="component" value="Unassembled WGS sequence"/>
</dbReference>
<dbReference type="EMBL" id="AAQH01000004">
    <property type="protein sequence ID" value="EAT12888.1"/>
    <property type="molecule type" value="Genomic_DNA"/>
</dbReference>
<name>Q1N3I6_9GAMM</name>
<protein>
    <submittedName>
        <fullName evidence="1">Uncharacterized protein</fullName>
    </submittedName>
</protein>
<gene>
    <name evidence="1" type="ORF">RED65_12484</name>
</gene>
<organism evidence="1 2">
    <name type="scientific">Bermanella marisrubri</name>
    <dbReference type="NCBI Taxonomy" id="207949"/>
    <lineage>
        <taxon>Bacteria</taxon>
        <taxon>Pseudomonadati</taxon>
        <taxon>Pseudomonadota</taxon>
        <taxon>Gammaproteobacteria</taxon>
        <taxon>Oceanospirillales</taxon>
        <taxon>Oceanospirillaceae</taxon>
        <taxon>Bermanella</taxon>
    </lineage>
</organism>
<keyword evidence="2" id="KW-1185">Reference proteome</keyword>
<dbReference type="AlphaFoldDB" id="Q1N3I6"/>
<sequence>MEPPIFSAQYFGENFIDLKA</sequence>
<evidence type="ECO:0000313" key="1">
    <source>
        <dbReference type="EMBL" id="EAT12888.1"/>
    </source>
</evidence>